<gene>
    <name evidence="2" type="ordered locus">Acear_0904</name>
</gene>
<evidence type="ECO:0000313" key="2">
    <source>
        <dbReference type="EMBL" id="ADL12438.1"/>
    </source>
</evidence>
<dbReference type="Proteomes" id="UP000001661">
    <property type="component" value="Chromosome"/>
</dbReference>
<dbReference type="SUPFAM" id="SSF52540">
    <property type="entry name" value="P-loop containing nucleoside triphosphate hydrolases"/>
    <property type="match status" value="1"/>
</dbReference>
<dbReference type="InterPro" id="IPR002789">
    <property type="entry name" value="HerA_central"/>
</dbReference>
<proteinExistence type="predicted"/>
<reference evidence="2 3" key="1">
    <citation type="journal article" date="2010" name="Stand. Genomic Sci.">
        <title>Complete genome sequence of Acetohalobium arabaticum type strain (Z-7288).</title>
        <authorList>
            <person name="Sikorski J."/>
            <person name="Lapidus A."/>
            <person name="Chertkov O."/>
            <person name="Lucas S."/>
            <person name="Copeland A."/>
            <person name="Glavina Del Rio T."/>
            <person name="Nolan M."/>
            <person name="Tice H."/>
            <person name="Cheng J.F."/>
            <person name="Han C."/>
            <person name="Brambilla E."/>
            <person name="Pitluck S."/>
            <person name="Liolios K."/>
            <person name="Ivanova N."/>
            <person name="Mavromatis K."/>
            <person name="Mikhailova N."/>
            <person name="Pati A."/>
            <person name="Bruce D."/>
            <person name="Detter C."/>
            <person name="Tapia R."/>
            <person name="Goodwin L."/>
            <person name="Chen A."/>
            <person name="Palaniappan K."/>
            <person name="Land M."/>
            <person name="Hauser L."/>
            <person name="Chang Y.J."/>
            <person name="Jeffries C.D."/>
            <person name="Rohde M."/>
            <person name="Goker M."/>
            <person name="Spring S."/>
            <person name="Woyke T."/>
            <person name="Bristow J."/>
            <person name="Eisen J.A."/>
            <person name="Markowitz V."/>
            <person name="Hugenholtz P."/>
            <person name="Kyrpides N.C."/>
            <person name="Klenk H.P."/>
        </authorList>
    </citation>
    <scope>NUCLEOTIDE SEQUENCE [LARGE SCALE GENOMIC DNA]</scope>
    <source>
        <strain evidence="3">ATCC 49924 / DSM 5501 / Z-7288</strain>
    </source>
</reference>
<dbReference type="EMBL" id="CP002105">
    <property type="protein sequence ID" value="ADL12438.1"/>
    <property type="molecule type" value="Genomic_DNA"/>
</dbReference>
<keyword evidence="3" id="KW-1185">Reference proteome</keyword>
<name>D9QPJ7_ACEAZ</name>
<dbReference type="Pfam" id="PF01935">
    <property type="entry name" value="DUF87"/>
    <property type="match status" value="1"/>
</dbReference>
<dbReference type="RefSeq" id="WP_013277884.1">
    <property type="nucleotide sequence ID" value="NC_014378.1"/>
</dbReference>
<dbReference type="PANTHER" id="PTHR42957:SF1">
    <property type="entry name" value="HELICASE MJ1565-RELATED"/>
    <property type="match status" value="1"/>
</dbReference>
<dbReference type="Gene3D" id="3.40.50.300">
    <property type="entry name" value="P-loop containing nucleotide triphosphate hydrolases"/>
    <property type="match status" value="2"/>
</dbReference>
<dbReference type="eggNOG" id="COG0433">
    <property type="taxonomic scope" value="Bacteria"/>
</dbReference>
<dbReference type="KEGG" id="aar:Acear_0904"/>
<protein>
    <recommendedName>
        <fullName evidence="1">Helicase HerA central domain-containing protein</fullName>
    </recommendedName>
</protein>
<sequence>MEKNDLEISMEEDVENYNNKKAAEKFSELVQKDQYVGETYSINYETIKVVISDYFRKQVGGISSLSFLIATRVDPEKEYIDFKREDSSIILLRVLDATDTPESNEKEALRHEIARRVSGENKFWDSEDAMDHKTREFLASSALECRIIGTFYLEEALKEAKGKLQLKFGCDISNFYPNKGLKVYKPNGEALEKIINYIDPETLKEHYEEYENNSKVRLGNVRYASTRRKHQKIDNVPVYMYPTDLLTQKTALFGMTRTGKSNTTKIIAKSVYELRYPDSEEGEPLRIGQLIFDPNGEYANETVQDRGSLKRVWKLKEDAKREDEVVTYGLDDHPDDPHRKHMRINFFKQELLQQGKDIINNILEDEGAQYIRNFVNVRFEKPNKNDYEDDEFWSYLVRYRRRVLVYQTLLKKAGFNEGYFKPKLKVGKTPFFNSDILEIMSNVELNNTKKQNLINSAAETLSKENPSWGALASAFEGLFYFISDTEAYIDYNQDYIKESTTGEGWADSDLERLLEMFVYSKGANLIGKAEDYHSFGMDEDYAEEIYNDLVEGKLVIVDQATGDPEINKNVSKKIMWKIFRENQNKFRLGNKPDHILVYLEEAHNLLPAGTETDMQDIWVRTAKEGAKYNIGMIYATQEVSSIQKNILKNTANWFISHLNNTDETKELCKYYDFEDFERSIRRAQDKGFLRVKTLSSFFVKPIQVDLFEIEEGE</sequence>
<feature type="domain" description="Helicase HerA central" evidence="1">
    <location>
        <begin position="234"/>
        <end position="318"/>
    </location>
</feature>
<evidence type="ECO:0000313" key="3">
    <source>
        <dbReference type="Proteomes" id="UP000001661"/>
    </source>
</evidence>
<accession>D9QPJ7</accession>
<dbReference type="HOGENOM" id="CLU_412596_0_0_9"/>
<dbReference type="InterPro" id="IPR027417">
    <property type="entry name" value="P-loop_NTPase"/>
</dbReference>
<evidence type="ECO:0000259" key="1">
    <source>
        <dbReference type="Pfam" id="PF01935"/>
    </source>
</evidence>
<dbReference type="STRING" id="574087.Acear_0904"/>
<organism evidence="2 3">
    <name type="scientific">Acetohalobium arabaticum (strain ATCC 49924 / DSM 5501 / Z-7288)</name>
    <dbReference type="NCBI Taxonomy" id="574087"/>
    <lineage>
        <taxon>Bacteria</taxon>
        <taxon>Bacillati</taxon>
        <taxon>Bacillota</taxon>
        <taxon>Clostridia</taxon>
        <taxon>Halanaerobiales</taxon>
        <taxon>Halobacteroidaceae</taxon>
        <taxon>Acetohalobium</taxon>
    </lineage>
</organism>
<dbReference type="PANTHER" id="PTHR42957">
    <property type="entry name" value="HELICASE MJ1565-RELATED"/>
    <property type="match status" value="1"/>
</dbReference>
<dbReference type="InterPro" id="IPR008571">
    <property type="entry name" value="HerA-like"/>
</dbReference>
<dbReference type="AlphaFoldDB" id="D9QPJ7"/>